<dbReference type="PANTHER" id="PTHR30576:SF21">
    <property type="entry name" value="UDP-GLUCOSE:UNDECAPRENYL-PHOSPHATE GLUCOSE-1-PHOSPHATE TRANSFERASE"/>
    <property type="match status" value="1"/>
</dbReference>
<dbReference type="InterPro" id="IPR003362">
    <property type="entry name" value="Bact_transf"/>
</dbReference>
<evidence type="ECO:0000256" key="6">
    <source>
        <dbReference type="ARBA" id="ARBA00023136"/>
    </source>
</evidence>
<evidence type="ECO:0000256" key="2">
    <source>
        <dbReference type="ARBA" id="ARBA00006464"/>
    </source>
</evidence>
<evidence type="ECO:0000256" key="5">
    <source>
        <dbReference type="ARBA" id="ARBA00022989"/>
    </source>
</evidence>
<comment type="similarity">
    <text evidence="2">Belongs to the bacterial sugar transferase family.</text>
</comment>
<evidence type="ECO:0000256" key="7">
    <source>
        <dbReference type="SAM" id="Phobius"/>
    </source>
</evidence>
<organism evidence="9 10">
    <name type="scientific">Deefgea tanakiae</name>
    <dbReference type="NCBI Taxonomy" id="2865840"/>
    <lineage>
        <taxon>Bacteria</taxon>
        <taxon>Pseudomonadati</taxon>
        <taxon>Pseudomonadota</taxon>
        <taxon>Betaproteobacteria</taxon>
        <taxon>Neisseriales</taxon>
        <taxon>Chitinibacteraceae</taxon>
        <taxon>Deefgea</taxon>
    </lineage>
</organism>
<proteinExistence type="inferred from homology"/>
<dbReference type="EMBL" id="CP081150">
    <property type="protein sequence ID" value="QZA78225.1"/>
    <property type="molecule type" value="Genomic_DNA"/>
</dbReference>
<dbReference type="InterPro" id="IPR036291">
    <property type="entry name" value="NAD(P)-bd_dom_sf"/>
</dbReference>
<keyword evidence="6 7" id="KW-0472">Membrane</keyword>
<dbReference type="NCBIfam" id="TIGR03023">
    <property type="entry name" value="WcaJ_sugtrans"/>
    <property type="match status" value="1"/>
</dbReference>
<sequence length="490" mass="55051">MHQDVPERLSLKASTEQDQALRQPSLLGDRFREFSNSSPVIGFFKLFLDPFLAVATLYALTIPFAIAHDGVLVLMAVLTFLLTAVMLDGVFLFVPGYSRPLLGLGRFAIEWFAVLVTLYLIGMVSGFNAYIHPPYFVAWAISAPLVLVSTHLLFRLFVLHPGKQDIKNVVIIGANTPGQALAKNIQTYSYLKMNFLGFFEDRESSRLGDINKKEIIGDLTAFPEFVSRHNVQQIYITLPMTAQPRVMAILDCLKDSTASVYFVPDLFVFDLINARFDHVAGLPVVAICESPFLGLSGVVKRISDIVLSLMILALIWPVLLAVSIAVKLTSPGPIFFKQKRYGEDGQSVLVYKFRSMTVMENGDKVIQATKNDVRLTPIGGFIRKTSLDELPQFINVLEGKMSIVGPRPHANAHNEQYRKLIKGYMIRHMVKPGITGWAQVNGFRGETDTLDKMEGRIAYDLDYLRNWSVWLDIKIIWMTATSMFRDKNAF</sequence>
<feature type="transmembrane region" description="Helical" evidence="7">
    <location>
        <begin position="305"/>
        <end position="326"/>
    </location>
</feature>
<dbReference type="NCBIfam" id="TIGR03025">
    <property type="entry name" value="EPS_sugtrans"/>
    <property type="match status" value="1"/>
</dbReference>
<keyword evidence="5 7" id="KW-1133">Transmembrane helix</keyword>
<evidence type="ECO:0000256" key="4">
    <source>
        <dbReference type="ARBA" id="ARBA00022692"/>
    </source>
</evidence>
<keyword evidence="4 7" id="KW-0812">Transmembrane</keyword>
<dbReference type="EC" id="2.7.8.31" evidence="9"/>
<dbReference type="Gene3D" id="3.40.50.720">
    <property type="entry name" value="NAD(P)-binding Rossmann-like Domain"/>
    <property type="match status" value="1"/>
</dbReference>
<feature type="transmembrane region" description="Helical" evidence="7">
    <location>
        <begin position="107"/>
        <end position="130"/>
    </location>
</feature>
<evidence type="ECO:0000256" key="1">
    <source>
        <dbReference type="ARBA" id="ARBA00004141"/>
    </source>
</evidence>
<feature type="transmembrane region" description="Helical" evidence="7">
    <location>
        <begin position="136"/>
        <end position="158"/>
    </location>
</feature>
<feature type="transmembrane region" description="Helical" evidence="7">
    <location>
        <begin position="72"/>
        <end position="95"/>
    </location>
</feature>
<evidence type="ECO:0000313" key="9">
    <source>
        <dbReference type="EMBL" id="QZA78225.1"/>
    </source>
</evidence>
<feature type="domain" description="Bacterial sugar transferase" evidence="8">
    <location>
        <begin position="300"/>
        <end position="484"/>
    </location>
</feature>
<feature type="transmembrane region" description="Helical" evidence="7">
    <location>
        <begin position="46"/>
        <end position="66"/>
    </location>
</feature>
<dbReference type="RefSeq" id="WP_221006627.1">
    <property type="nucleotide sequence ID" value="NZ_CP081150.1"/>
</dbReference>
<gene>
    <name evidence="9" type="ORF">K4H28_02035</name>
</gene>
<dbReference type="InterPro" id="IPR017475">
    <property type="entry name" value="EPS_sugar_tfrase"/>
</dbReference>
<evidence type="ECO:0000259" key="8">
    <source>
        <dbReference type="Pfam" id="PF02397"/>
    </source>
</evidence>
<keyword evidence="3 9" id="KW-0808">Transferase</keyword>
<dbReference type="InterPro" id="IPR017473">
    <property type="entry name" value="Undecaprenyl-P_gluc_Ptfrase"/>
</dbReference>
<comment type="subcellular location">
    <subcellularLocation>
        <location evidence="1">Membrane</location>
        <topology evidence="1">Multi-pass membrane protein</topology>
    </subcellularLocation>
</comment>
<accession>A0ABX8ZAM9</accession>
<evidence type="ECO:0000256" key="3">
    <source>
        <dbReference type="ARBA" id="ARBA00022679"/>
    </source>
</evidence>
<dbReference type="Proteomes" id="UP000825679">
    <property type="component" value="Chromosome"/>
</dbReference>
<dbReference type="Pfam" id="PF13727">
    <property type="entry name" value="CoA_binding_3"/>
    <property type="match status" value="1"/>
</dbReference>
<reference evidence="9 10" key="1">
    <citation type="submission" date="2021-08" db="EMBL/GenBank/DDBJ databases">
        <title>complete genome sequencing of Deefgea sp. D25.</title>
        <authorList>
            <person name="Bae J.-W."/>
            <person name="Gim D.-H."/>
        </authorList>
    </citation>
    <scope>NUCLEOTIDE SEQUENCE [LARGE SCALE GENOMIC DNA]</scope>
    <source>
        <strain evidence="9 10">D25</strain>
    </source>
</reference>
<dbReference type="Pfam" id="PF02397">
    <property type="entry name" value="Bac_transf"/>
    <property type="match status" value="1"/>
</dbReference>
<dbReference type="PANTHER" id="PTHR30576">
    <property type="entry name" value="COLANIC BIOSYNTHESIS UDP-GLUCOSE LIPID CARRIER TRANSFERASE"/>
    <property type="match status" value="1"/>
</dbReference>
<name>A0ABX8ZAM9_9NEIS</name>
<protein>
    <submittedName>
        <fullName evidence="9">Undecaprenyl-phosphate glucose phosphotransferase</fullName>
        <ecNumber evidence="9">2.7.8.31</ecNumber>
    </submittedName>
</protein>
<evidence type="ECO:0000313" key="10">
    <source>
        <dbReference type="Proteomes" id="UP000825679"/>
    </source>
</evidence>
<dbReference type="SUPFAM" id="SSF51735">
    <property type="entry name" value="NAD(P)-binding Rossmann-fold domains"/>
    <property type="match status" value="1"/>
</dbReference>
<keyword evidence="10" id="KW-1185">Reference proteome</keyword>
<dbReference type="GO" id="GO:0089702">
    <property type="term" value="F:undecaprenyl-phosphate glucose phosphotransferase activity"/>
    <property type="evidence" value="ECO:0007669"/>
    <property type="project" value="UniProtKB-EC"/>
</dbReference>